<protein>
    <submittedName>
        <fullName evidence="2">Uncharacterized protein</fullName>
    </submittedName>
</protein>
<reference evidence="2 3" key="1">
    <citation type="submission" date="2021-10" db="EMBL/GenBank/DDBJ databases">
        <title>Lutispora strain m25 sp. nov., a thermophilic, non-spore-forming bacterium isolated from a lab-scale methanogenic bioreactor digesting anaerobic sludge.</title>
        <authorList>
            <person name="El Houari A."/>
            <person name="Mcdonald J."/>
        </authorList>
    </citation>
    <scope>NUCLEOTIDE SEQUENCE [LARGE SCALE GENOMIC DNA]</scope>
    <source>
        <strain evidence="3">m25</strain>
    </source>
</reference>
<gene>
    <name evidence="2" type="ORF">LJD61_14590</name>
</gene>
<organism evidence="2 3">
    <name type="scientific">Lutispora saccharofermentans</name>
    <dbReference type="NCBI Taxonomy" id="3024236"/>
    <lineage>
        <taxon>Bacteria</taxon>
        <taxon>Bacillati</taxon>
        <taxon>Bacillota</taxon>
        <taxon>Clostridia</taxon>
        <taxon>Lutisporales</taxon>
        <taxon>Lutisporaceae</taxon>
        <taxon>Lutispora</taxon>
    </lineage>
</organism>
<evidence type="ECO:0000256" key="1">
    <source>
        <dbReference type="SAM" id="MobiDB-lite"/>
    </source>
</evidence>
<name>A0ABT1NHU5_9FIRM</name>
<proteinExistence type="predicted"/>
<accession>A0ABT1NHU5</accession>
<dbReference type="EMBL" id="JAJEKE010000014">
    <property type="protein sequence ID" value="MCQ1530767.1"/>
    <property type="molecule type" value="Genomic_DNA"/>
</dbReference>
<comment type="caution">
    <text evidence="2">The sequence shown here is derived from an EMBL/GenBank/DDBJ whole genome shotgun (WGS) entry which is preliminary data.</text>
</comment>
<keyword evidence="3" id="KW-1185">Reference proteome</keyword>
<sequence length="167" mass="19234">MRIEHINPYRYVVDQNLIKQPEKTEGEIDALEMKKYELTEEDVETLRNAKEAHRVRMNELLKISVKQIKEEREKMKVMLTCLEISRRIAAGDKVPQADHQYLMKHDPALYARSIIRRFPKQNPYEYKRISEDDRCKGKPQAGAADGAEPPLSSPSEAAEAVSITVPT</sequence>
<feature type="region of interest" description="Disordered" evidence="1">
    <location>
        <begin position="129"/>
        <end position="167"/>
    </location>
</feature>
<dbReference type="RefSeq" id="WP_255228288.1">
    <property type="nucleotide sequence ID" value="NZ_JAJEKE010000014.1"/>
</dbReference>
<evidence type="ECO:0000313" key="3">
    <source>
        <dbReference type="Proteomes" id="UP001651880"/>
    </source>
</evidence>
<evidence type="ECO:0000313" key="2">
    <source>
        <dbReference type="EMBL" id="MCQ1530767.1"/>
    </source>
</evidence>
<dbReference type="Proteomes" id="UP001651880">
    <property type="component" value="Unassembled WGS sequence"/>
</dbReference>